<dbReference type="PANTHER" id="PTHR41287:SF1">
    <property type="entry name" value="PROTEIN YMFN"/>
    <property type="match status" value="1"/>
</dbReference>
<feature type="domain" description="Terminase large subunit-like endonuclease" evidence="2">
    <location>
        <begin position="314"/>
        <end position="597"/>
    </location>
</feature>
<dbReference type="PANTHER" id="PTHR41287">
    <property type="match status" value="1"/>
</dbReference>
<gene>
    <name evidence="3" type="ORF">AcetOrient_orf02873</name>
</gene>
<proteinExistence type="predicted"/>
<dbReference type="Gene3D" id="3.30.420.240">
    <property type="match status" value="1"/>
</dbReference>
<dbReference type="InterPro" id="IPR027417">
    <property type="entry name" value="P-loop_NTPase"/>
</dbReference>
<sequence length="606" mass="68530">MTSTVSKEGLDAFAYHITGSKEQAEEFLAALETVILADDEEDIIEAKKLLAYQQQQFQYARDVVTGKIIVGRLAYLACWRSLQYLRASREPNSTEYFDPFATERIRRFALKFKHLEGDEKFGGKPFVLESWQLWLLSQIFGWKDKATGHRIVRTAHIDVPRGNGKSFLVSILVLYMMSMDHRYGPKVYCAATTREQAQAVYKAVEEHVFGNTKLMDALGITRKAYSIQCRNKFGLGEFKALSRDTKAFDGKNVYLGIVDELHAVDEKVWNVINSGAAKSANTLMVAITTAGLNLDSFGYSRRKFCECVLNGEVTLRSFFCVVWCADADDEPFCAATLAKANPAWNSAINQEKVLEEAAEAKILKSSYVEYMPKRLNIWLNSATQWIDPSRIEHTYKPELKPEDVDADVCLIGVDMARVGDMTAIVMVKCSRDLTGPIYAFPYYFLPRETIENDATGLYKQWRDEGHLIQSGESAISYEHVRNTIKKLYRDYGCESVNFDQALGMETGETLQNEGLEVFFIGQSSINLTTPIIKLEEKLVTGTFFHNNPVMSWNIRNCTMVEGRKGLLSLEKPKKEQDKKIDGVDAVLNCLFSVANNEVVEPVFYSN</sequence>
<dbReference type="Gene3D" id="3.40.50.300">
    <property type="entry name" value="P-loop containing nucleotide triphosphate hydrolases"/>
    <property type="match status" value="1"/>
</dbReference>
<dbReference type="GO" id="GO:0004519">
    <property type="term" value="F:endonuclease activity"/>
    <property type="evidence" value="ECO:0007669"/>
    <property type="project" value="InterPro"/>
</dbReference>
<dbReference type="Pfam" id="PF20441">
    <property type="entry name" value="TerL_nuclease"/>
    <property type="match status" value="1"/>
</dbReference>
<evidence type="ECO:0000313" key="3">
    <source>
        <dbReference type="EMBL" id="BBC80268.1"/>
    </source>
</evidence>
<organism evidence="3 4">
    <name type="scientific">Acetobacter orientalis</name>
    <dbReference type="NCBI Taxonomy" id="146474"/>
    <lineage>
        <taxon>Bacteria</taxon>
        <taxon>Pseudomonadati</taxon>
        <taxon>Pseudomonadota</taxon>
        <taxon>Alphaproteobacteria</taxon>
        <taxon>Acetobacterales</taxon>
        <taxon>Acetobacteraceae</taxon>
        <taxon>Acetobacter</taxon>
    </lineage>
</organism>
<evidence type="ECO:0000259" key="2">
    <source>
        <dbReference type="Pfam" id="PF20441"/>
    </source>
</evidence>
<reference evidence="3 4" key="1">
    <citation type="submission" date="2018-02" db="EMBL/GenBank/DDBJ databases">
        <title>Acetobacter orientalis genome.</title>
        <authorList>
            <person name="Nakashima N."/>
            <person name="Tamura T."/>
        </authorList>
    </citation>
    <scope>NUCLEOTIDE SEQUENCE [LARGE SCALE GENOMIC DNA]</scope>
    <source>
        <strain evidence="3 4">FAN1</strain>
    </source>
</reference>
<dbReference type="AlphaFoldDB" id="A0A2Z5ZI78"/>
<dbReference type="Pfam" id="PF03354">
    <property type="entry name" value="TerL_ATPase"/>
    <property type="match status" value="1"/>
</dbReference>
<dbReference type="InterPro" id="IPR046462">
    <property type="entry name" value="TerL_nuclease"/>
</dbReference>
<dbReference type="InterPro" id="IPR046461">
    <property type="entry name" value="TerL_ATPase"/>
</dbReference>
<name>A0A2Z5ZI78_9PROT</name>
<dbReference type="EMBL" id="AP018515">
    <property type="protein sequence ID" value="BBC80268.1"/>
    <property type="molecule type" value="Genomic_DNA"/>
</dbReference>
<dbReference type="Proteomes" id="UP000270034">
    <property type="component" value="Chromosome"/>
</dbReference>
<protein>
    <submittedName>
        <fullName evidence="3">Terminase</fullName>
    </submittedName>
</protein>
<evidence type="ECO:0000313" key="4">
    <source>
        <dbReference type="Proteomes" id="UP000270034"/>
    </source>
</evidence>
<evidence type="ECO:0000259" key="1">
    <source>
        <dbReference type="Pfam" id="PF03354"/>
    </source>
</evidence>
<dbReference type="KEGG" id="aot:AcetOri_orf02873"/>
<accession>A0A2Z5ZI78</accession>
<feature type="domain" description="Terminase large subunit-like ATPase" evidence="1">
    <location>
        <begin position="131"/>
        <end position="305"/>
    </location>
</feature>
<dbReference type="InterPro" id="IPR005021">
    <property type="entry name" value="Terminase_largesu-like"/>
</dbReference>